<comment type="caution">
    <text evidence="2">The sequence shown here is derived from an EMBL/GenBank/DDBJ whole genome shotgun (WGS) entry which is preliminary data.</text>
</comment>
<protein>
    <recommendedName>
        <fullName evidence="4">TolC family protein</fullName>
    </recommendedName>
</protein>
<gene>
    <name evidence="2" type="ORF">C0Z18_31065</name>
</gene>
<dbReference type="InterPro" id="IPR010131">
    <property type="entry name" value="MdtP/NodT-like"/>
</dbReference>
<dbReference type="SUPFAM" id="SSF56954">
    <property type="entry name" value="Outer membrane efflux proteins (OEP)"/>
    <property type="match status" value="1"/>
</dbReference>
<evidence type="ECO:0000256" key="1">
    <source>
        <dbReference type="ARBA" id="ARBA00007613"/>
    </source>
</evidence>
<sequence>MKTTRTSAPPSKRRGNLALGLGVLAAVLAAGGCASYRPLPLPDHAQLAGRLDDIRHTLALGGAPHVIDTSQPLGVDDIGLLAILNDPELRAERGEFELAQADLTQSKALPNPSVGLGYAALLGGEGTTGALSASLTQDVKSILTYRRRVAAARAHVLEIDAQLLWKEWQVAQKARLLAIDLYWDERSIQSSETAAHTLARTASRVREQVGAGRMSQSDLAPLLSSQATLERSIASLRLTTSKNWADLDALLGMTPDARFALARPRAPAIPTDIDAGIAEATERRPDLIALRLGYRSADENVRAAILGQFPALALGGSWNSDTSNVRSGGPTVTFDLPIFDRNQGRIAQTRATRRLLYEQYQSRLDEVDTTIRALDVRSRQIAQALDAARDDAASTQTQADRARQAFRQGILDRRALTDYDMTALNRRLDAYNLERALAEAHTALALELGSGLPRTRLAPQDTGM</sequence>
<dbReference type="EMBL" id="PNYA01000043">
    <property type="protein sequence ID" value="PMS14572.1"/>
    <property type="molecule type" value="Genomic_DNA"/>
</dbReference>
<dbReference type="RefSeq" id="WP_102649287.1">
    <property type="nucleotide sequence ID" value="NZ_PNYA01000043.1"/>
</dbReference>
<dbReference type="Gene3D" id="1.20.1600.10">
    <property type="entry name" value="Outer membrane efflux proteins (OEP)"/>
    <property type="match status" value="1"/>
</dbReference>
<dbReference type="InterPro" id="IPR003423">
    <property type="entry name" value="OMP_efflux"/>
</dbReference>
<dbReference type="AlphaFoldDB" id="A0A2N7VBN6"/>
<evidence type="ECO:0000313" key="2">
    <source>
        <dbReference type="EMBL" id="PMS14572.1"/>
    </source>
</evidence>
<name>A0A2N7VBN6_9BURK</name>
<reference evidence="2 3" key="1">
    <citation type="submission" date="2018-01" db="EMBL/GenBank/DDBJ databases">
        <title>Whole genome analyses suggest that Burkholderia sensu lato contains two further novel genera in the rhizoxinica-symbiotica group Mycetohabitans gen. nov., and Trinickia gen. nov.: implications for the evolution of diazotrophy and nodulation in the Burkholderiaceae.</title>
        <authorList>
            <person name="Estrada-de los Santos P."/>
            <person name="Palmer M."/>
            <person name="Chavez-Ramirez B."/>
            <person name="Beukes C."/>
            <person name="Steenkamp E.T."/>
            <person name="Hirsch A.M."/>
            <person name="Manyaka P."/>
            <person name="Maluk M."/>
            <person name="Lafos M."/>
            <person name="Crook M."/>
            <person name="Gross E."/>
            <person name="Simon M.F."/>
            <person name="Bueno dos Reis Junior F."/>
            <person name="Poole P.S."/>
            <person name="Venter S.N."/>
            <person name="James E.K."/>
        </authorList>
    </citation>
    <scope>NUCLEOTIDE SEQUENCE [LARGE SCALE GENOMIC DNA]</scope>
    <source>
        <strain evidence="2 3">GIMN1.004</strain>
    </source>
</reference>
<dbReference type="PROSITE" id="PS51257">
    <property type="entry name" value="PROKAR_LIPOPROTEIN"/>
    <property type="match status" value="1"/>
</dbReference>
<keyword evidence="3" id="KW-1185">Reference proteome</keyword>
<proteinExistence type="inferred from homology"/>
<organism evidence="2 3">
    <name type="scientific">Trinickia dabaoshanensis</name>
    <dbReference type="NCBI Taxonomy" id="564714"/>
    <lineage>
        <taxon>Bacteria</taxon>
        <taxon>Pseudomonadati</taxon>
        <taxon>Pseudomonadota</taxon>
        <taxon>Betaproteobacteria</taxon>
        <taxon>Burkholderiales</taxon>
        <taxon>Burkholderiaceae</taxon>
        <taxon>Trinickia</taxon>
    </lineage>
</organism>
<evidence type="ECO:0008006" key="4">
    <source>
        <dbReference type="Google" id="ProtNLM"/>
    </source>
</evidence>
<comment type="similarity">
    <text evidence="1">Belongs to the outer membrane factor (OMF) (TC 1.B.17) family.</text>
</comment>
<dbReference type="GO" id="GO:0015562">
    <property type="term" value="F:efflux transmembrane transporter activity"/>
    <property type="evidence" value="ECO:0007669"/>
    <property type="project" value="InterPro"/>
</dbReference>
<dbReference type="OrthoDB" id="9791261at2"/>
<accession>A0A2N7VBN6</accession>
<evidence type="ECO:0000313" key="3">
    <source>
        <dbReference type="Proteomes" id="UP000235616"/>
    </source>
</evidence>
<dbReference type="Pfam" id="PF02321">
    <property type="entry name" value="OEP"/>
    <property type="match status" value="1"/>
</dbReference>
<dbReference type="Proteomes" id="UP000235616">
    <property type="component" value="Unassembled WGS sequence"/>
</dbReference>
<dbReference type="PANTHER" id="PTHR30203:SF23">
    <property type="entry name" value="OUTER MEMBRANE EFFLUX PROTEIN"/>
    <property type="match status" value="1"/>
</dbReference>
<dbReference type="PANTHER" id="PTHR30203">
    <property type="entry name" value="OUTER MEMBRANE CATION EFFLUX PROTEIN"/>
    <property type="match status" value="1"/>
</dbReference>